<protein>
    <submittedName>
        <fullName evidence="2 3">Uncharacterized protein glob3</fullName>
    </submittedName>
</protein>
<proteinExistence type="predicted"/>
<dbReference type="InterPro" id="IPR012292">
    <property type="entry name" value="Globin/Proto"/>
</dbReference>
<keyword evidence="1" id="KW-1185">Reference proteome</keyword>
<name>A0A6I8W5K1_DROPS</name>
<evidence type="ECO:0000313" key="1">
    <source>
        <dbReference type="Proteomes" id="UP000001819"/>
    </source>
</evidence>
<dbReference type="AlphaFoldDB" id="A0A6I8W5K1"/>
<dbReference type="RefSeq" id="XP_033238626.1">
    <property type="nucleotide sequence ID" value="XM_033382735.1"/>
</dbReference>
<dbReference type="InterPro" id="IPR044399">
    <property type="entry name" value="Mb-like_M"/>
</dbReference>
<dbReference type="InterPro" id="IPR009050">
    <property type="entry name" value="Globin-like_sf"/>
</dbReference>
<gene>
    <name evidence="2 3" type="primary">glob3</name>
</gene>
<dbReference type="Gene3D" id="1.10.490.10">
    <property type="entry name" value="Globins"/>
    <property type="match status" value="1"/>
</dbReference>
<dbReference type="SUPFAM" id="SSF46458">
    <property type="entry name" value="Globin-like"/>
    <property type="match status" value="1"/>
</dbReference>
<evidence type="ECO:0000313" key="2">
    <source>
        <dbReference type="RefSeq" id="XP_002137542.2"/>
    </source>
</evidence>
<sequence length="209" mass="24269">MADIDEKPSKIRSSSTSSIRFNIAKQIYPKQLLTIKAGPIKDELGFTLCEKVALRQAWNIIRPRERRFGQDVFYTFLNEWYWSISKFKKGEDINIALLHAHALTFIRFVGALINESDPIMFQVMINENNQTHSRCRVGADYIAMLGQALTDYILKVLDKVRSPSLEQGLQRIVEKFKSYQDIQMDRSKTSYRRGVSKSNFSLHRITTEK</sequence>
<dbReference type="CDD" id="cd01040">
    <property type="entry name" value="Mb-like"/>
    <property type="match status" value="1"/>
</dbReference>
<reference evidence="1" key="1">
    <citation type="submission" date="2024-06" db="UniProtKB">
        <authorList>
            <consortium name="RefSeq"/>
        </authorList>
    </citation>
    <scope>NUCLEOTIDE SEQUENCE [LARGE SCALE GENOMIC DNA]</scope>
    <source>
        <strain evidence="2">MV-25-SWS-2005</strain>
        <strain evidence="1">MV2-25</strain>
        <tissue evidence="2">Whole body</tissue>
    </source>
</reference>
<evidence type="ECO:0000313" key="3">
    <source>
        <dbReference type="RefSeq" id="XP_033238626.1"/>
    </source>
</evidence>
<accession>A0A6I8W5K1</accession>
<reference evidence="3" key="2">
    <citation type="submission" date="2025-04" db="UniProtKB">
        <authorList>
            <consortium name="RefSeq"/>
        </authorList>
    </citation>
    <scope>IDENTIFICATION</scope>
    <source>
        <strain evidence="3">MV-25-SWS-2005</strain>
        <tissue evidence="3">Whole body</tissue>
    </source>
</reference>
<dbReference type="GO" id="GO:0019825">
    <property type="term" value="F:oxygen binding"/>
    <property type="evidence" value="ECO:0007669"/>
    <property type="project" value="InterPro"/>
</dbReference>
<dbReference type="GO" id="GO:0020037">
    <property type="term" value="F:heme binding"/>
    <property type="evidence" value="ECO:0007669"/>
    <property type="project" value="InterPro"/>
</dbReference>
<dbReference type="RefSeq" id="XP_002137542.2">
    <property type="nucleotide sequence ID" value="XM_002137506.3"/>
</dbReference>
<dbReference type="KEGG" id="dpo:6897390"/>
<dbReference type="Proteomes" id="UP000001819">
    <property type="component" value="Chromosome 2"/>
</dbReference>
<organism evidence="1 3">
    <name type="scientific">Drosophila pseudoobscura pseudoobscura</name>
    <name type="common">Fruit fly</name>
    <dbReference type="NCBI Taxonomy" id="46245"/>
    <lineage>
        <taxon>Eukaryota</taxon>
        <taxon>Metazoa</taxon>
        <taxon>Ecdysozoa</taxon>
        <taxon>Arthropoda</taxon>
        <taxon>Hexapoda</taxon>
        <taxon>Insecta</taxon>
        <taxon>Pterygota</taxon>
        <taxon>Neoptera</taxon>
        <taxon>Endopterygota</taxon>
        <taxon>Diptera</taxon>
        <taxon>Brachycera</taxon>
        <taxon>Muscomorpha</taxon>
        <taxon>Ephydroidea</taxon>
        <taxon>Drosophilidae</taxon>
        <taxon>Drosophila</taxon>
        <taxon>Sophophora</taxon>
    </lineage>
</organism>